<keyword evidence="8" id="KW-0902">Two-component regulatory system</keyword>
<evidence type="ECO:0000256" key="12">
    <source>
        <dbReference type="PROSITE-ProRule" id="PRU00169"/>
    </source>
</evidence>
<dbReference type="InterPro" id="IPR013767">
    <property type="entry name" value="PAS_fold"/>
</dbReference>
<dbReference type="SMART" id="SM00388">
    <property type="entry name" value="HisKA"/>
    <property type="match status" value="1"/>
</dbReference>
<evidence type="ECO:0000256" key="9">
    <source>
        <dbReference type="ARBA" id="ARBA00064003"/>
    </source>
</evidence>
<dbReference type="CDD" id="cd00082">
    <property type="entry name" value="HisKA"/>
    <property type="match status" value="1"/>
</dbReference>
<dbReference type="AlphaFoldDB" id="W9HAS3"/>
<dbReference type="Gene3D" id="3.30.565.10">
    <property type="entry name" value="Histidine kinase-like ATPase, C-terminal domain"/>
    <property type="match status" value="1"/>
</dbReference>
<evidence type="ECO:0000256" key="5">
    <source>
        <dbReference type="ARBA" id="ARBA00022741"/>
    </source>
</evidence>
<dbReference type="InterPro" id="IPR036890">
    <property type="entry name" value="HATPase_C_sf"/>
</dbReference>
<feature type="domain" description="PAC" evidence="16">
    <location>
        <begin position="264"/>
        <end position="314"/>
    </location>
</feature>
<organism evidence="18 19">
    <name type="scientific">Skermanella stibiiresistens SB22</name>
    <dbReference type="NCBI Taxonomy" id="1385369"/>
    <lineage>
        <taxon>Bacteria</taxon>
        <taxon>Pseudomonadati</taxon>
        <taxon>Pseudomonadota</taxon>
        <taxon>Alphaproteobacteria</taxon>
        <taxon>Rhodospirillales</taxon>
        <taxon>Azospirillaceae</taxon>
        <taxon>Skermanella</taxon>
    </lineage>
</organism>
<dbReference type="Pfam" id="PF01627">
    <property type="entry name" value="Hpt"/>
    <property type="match status" value="1"/>
</dbReference>
<dbReference type="Pfam" id="PF13426">
    <property type="entry name" value="PAS_9"/>
    <property type="match status" value="1"/>
</dbReference>
<dbReference type="InterPro" id="IPR013656">
    <property type="entry name" value="PAS_4"/>
</dbReference>
<dbReference type="EMBL" id="AVFL01000003">
    <property type="protein sequence ID" value="EWY41841.1"/>
    <property type="molecule type" value="Genomic_DNA"/>
</dbReference>
<feature type="domain" description="PAS" evidence="15">
    <location>
        <begin position="334"/>
        <end position="361"/>
    </location>
</feature>
<keyword evidence="4" id="KW-0808">Transferase</keyword>
<dbReference type="SMART" id="SM00091">
    <property type="entry name" value="PAS"/>
    <property type="match status" value="2"/>
</dbReference>
<keyword evidence="19" id="KW-1185">Reference proteome</keyword>
<dbReference type="SMART" id="SM00086">
    <property type="entry name" value="PAC"/>
    <property type="match status" value="2"/>
</dbReference>
<evidence type="ECO:0000259" key="13">
    <source>
        <dbReference type="PROSITE" id="PS50109"/>
    </source>
</evidence>
<dbReference type="PROSITE" id="PS50109">
    <property type="entry name" value="HIS_KIN"/>
    <property type="match status" value="1"/>
</dbReference>
<keyword evidence="6" id="KW-0418">Kinase</keyword>
<comment type="catalytic activity">
    <reaction evidence="1">
        <text>ATP + protein L-histidine = ADP + protein N-phospho-L-histidine.</text>
        <dbReference type="EC" id="2.7.13.3"/>
    </reaction>
</comment>
<dbReference type="SUPFAM" id="SSF47384">
    <property type="entry name" value="Homodimeric domain of signal transducing histidine kinase"/>
    <property type="match status" value="1"/>
</dbReference>
<dbReference type="SMART" id="SM00065">
    <property type="entry name" value="GAF"/>
    <property type="match status" value="1"/>
</dbReference>
<dbReference type="Pfam" id="PF00512">
    <property type="entry name" value="HisKA"/>
    <property type="match status" value="1"/>
</dbReference>
<dbReference type="Gene3D" id="1.10.287.130">
    <property type="match status" value="1"/>
</dbReference>
<name>W9HAS3_9PROT</name>
<dbReference type="PATRIC" id="fig|1385369.3.peg.1179"/>
<dbReference type="SUPFAM" id="SSF55874">
    <property type="entry name" value="ATPase domain of HSP90 chaperone/DNA topoisomerase II/histidine kinase"/>
    <property type="match status" value="1"/>
</dbReference>
<dbReference type="Gene3D" id="3.30.450.20">
    <property type="entry name" value="PAS domain"/>
    <property type="match status" value="3"/>
</dbReference>
<dbReference type="InterPro" id="IPR036097">
    <property type="entry name" value="HisK_dim/P_sf"/>
</dbReference>
<dbReference type="Pfam" id="PF01590">
    <property type="entry name" value="GAF"/>
    <property type="match status" value="1"/>
</dbReference>
<dbReference type="STRING" id="1385369.N825_24235"/>
<evidence type="ECO:0000313" key="18">
    <source>
        <dbReference type="EMBL" id="EWY41841.1"/>
    </source>
</evidence>
<evidence type="ECO:0000259" key="16">
    <source>
        <dbReference type="PROSITE" id="PS50113"/>
    </source>
</evidence>
<dbReference type="SMART" id="SM00387">
    <property type="entry name" value="HATPase_c"/>
    <property type="match status" value="1"/>
</dbReference>
<dbReference type="Pfam" id="PF02518">
    <property type="entry name" value="HATPase_c"/>
    <property type="match status" value="1"/>
</dbReference>
<proteinExistence type="predicted"/>
<dbReference type="FunFam" id="1.10.287.130:FF:000002">
    <property type="entry name" value="Two-component osmosensing histidine kinase"/>
    <property type="match status" value="1"/>
</dbReference>
<evidence type="ECO:0000256" key="7">
    <source>
        <dbReference type="ARBA" id="ARBA00022840"/>
    </source>
</evidence>
<dbReference type="CDD" id="cd16922">
    <property type="entry name" value="HATPase_EvgS-ArcB-TorS-like"/>
    <property type="match status" value="1"/>
</dbReference>
<protein>
    <recommendedName>
        <fullName evidence="10">Sensory/regulatory protein RpfC</fullName>
        <ecNumber evidence="2">2.7.13.3</ecNumber>
    </recommendedName>
</protein>
<dbReference type="PANTHER" id="PTHR45339">
    <property type="entry name" value="HYBRID SIGNAL TRANSDUCTION HISTIDINE KINASE J"/>
    <property type="match status" value="1"/>
</dbReference>
<feature type="modified residue" description="Phosphohistidine" evidence="11">
    <location>
        <position position="1155"/>
    </location>
</feature>
<keyword evidence="3 12" id="KW-0597">Phosphoprotein</keyword>
<evidence type="ECO:0000256" key="6">
    <source>
        <dbReference type="ARBA" id="ARBA00022777"/>
    </source>
</evidence>
<dbReference type="GO" id="GO:0000155">
    <property type="term" value="F:phosphorelay sensor kinase activity"/>
    <property type="evidence" value="ECO:0007669"/>
    <property type="project" value="InterPro"/>
</dbReference>
<dbReference type="PROSITE" id="PS50894">
    <property type="entry name" value="HPT"/>
    <property type="match status" value="1"/>
</dbReference>
<accession>W9HAS3</accession>
<evidence type="ECO:0000256" key="11">
    <source>
        <dbReference type="PROSITE-ProRule" id="PRU00110"/>
    </source>
</evidence>
<dbReference type="InterPro" id="IPR003661">
    <property type="entry name" value="HisK_dim/P_dom"/>
</dbReference>
<dbReference type="GO" id="GO:0006355">
    <property type="term" value="P:regulation of DNA-templated transcription"/>
    <property type="evidence" value="ECO:0007669"/>
    <property type="project" value="InterPro"/>
</dbReference>
<feature type="domain" description="PAS" evidence="15">
    <location>
        <begin position="186"/>
        <end position="240"/>
    </location>
</feature>
<feature type="domain" description="HPt" evidence="17">
    <location>
        <begin position="1116"/>
        <end position="1209"/>
    </location>
</feature>
<dbReference type="CDD" id="cd00130">
    <property type="entry name" value="PAS"/>
    <property type="match status" value="2"/>
</dbReference>
<keyword evidence="7" id="KW-0067">ATP-binding</keyword>
<dbReference type="GO" id="GO:0005524">
    <property type="term" value="F:ATP binding"/>
    <property type="evidence" value="ECO:0007669"/>
    <property type="project" value="UniProtKB-KW"/>
</dbReference>
<evidence type="ECO:0000256" key="2">
    <source>
        <dbReference type="ARBA" id="ARBA00012438"/>
    </source>
</evidence>
<dbReference type="CDD" id="cd17546">
    <property type="entry name" value="REC_hyHK_CKI1_RcsC-like"/>
    <property type="match status" value="1"/>
</dbReference>
<dbReference type="InterPro" id="IPR000700">
    <property type="entry name" value="PAS-assoc_C"/>
</dbReference>
<dbReference type="InterPro" id="IPR003018">
    <property type="entry name" value="GAF"/>
</dbReference>
<dbReference type="Pfam" id="PF08448">
    <property type="entry name" value="PAS_4"/>
    <property type="match status" value="1"/>
</dbReference>
<evidence type="ECO:0000259" key="17">
    <source>
        <dbReference type="PROSITE" id="PS50894"/>
    </source>
</evidence>
<dbReference type="InterPro" id="IPR036641">
    <property type="entry name" value="HPT_dom_sf"/>
</dbReference>
<comment type="caution">
    <text evidence="18">The sequence shown here is derived from an EMBL/GenBank/DDBJ whole genome shotgun (WGS) entry which is preliminary data.</text>
</comment>
<feature type="domain" description="Response regulatory" evidence="14">
    <location>
        <begin position="840"/>
        <end position="963"/>
    </location>
</feature>
<dbReference type="EC" id="2.7.13.3" evidence="2"/>
<sequence>MVAMNDLDESRETRRLDTLLAYDILDTEPEAPFDRLTKVAAGLFDTPVALVSLIDEKRQWFKSCHGLSVRETPRDMAFCEHAIRATGVMVVTDASRDPRFQSNPLVVGPPHIQFYAGAPLRAPDGSVLGTLCVIAFEPRDPAPEKIDLLACLADAVIDALELRRLLERQRGEIDRRTRAEAALRESEALNRSILESSLDAIVTVDDAGRIVEFNPAAEKLIEQPRSAVLGQEMAGLLVPERFRARHSAAMAAYLASHQSNILGRRIELPVLGSKGREFPAELAIAPIRVGERTFFTAHIRDLTERKAVEERITLLQSAVLHANDSILITEAEPIDGGGPKIVYVNDAFTTITGYTADEVIGATPRLLQGPGTDRATLDSIRAALTAWQPIRVELLNYRKDGSEFWVELDIAPVADSLGWYTHWISIQRDTTERRRAEEAAREREATVRHLLERQTGLLDALPAHVALLDASGVIVSVNKAWRAFALENDYPGGGVAIGANYVSVCEAASGDCAEEAKPIAVGLRRILRGASPFFSLEYPCHSPTEDRWYRFMAAPLTSGRRDGAVVMHVDITEAKHAEQAIIRAKGEAERAGRAKSEFLATMTHEIRTPMNGVIGLAGLLLDTGLDPSQRRLAAALRASADHLLQIVSDVLDFSKLEAGQTKFEEIPFDLEQVVNSTLDMLVPRAHATGLEIGFVLGEGVPTRLIGDPSRLRQILLNLIGNGIKFTQQGGVWLEVDLLALDGDDAVLGFSVRDTGIGIAPDAICRLFREFSQVDGSTARRYGGTGLGLAISRKLVAQMGGDIAVESDPGEGSRFHFDVVLVRDASIVPDGPPRCIVRGLRVLVADPNPVGRRILERQLRALGVEVETRASLGEAPLAGRPFDISLISLDPADGGAEAGGFRFLTATRLSPVAQPGSVPDIVLRKPVAFSELTLCLATLSGRADGVAPKGFEPAARRKRAALPRLRILLAEDDRTNQLVAVTMLERLGLRVDVAANGFEAVEAVSSRPYDLVLMDVMMPDMDGMQATRAIRALPGAAGRIPILAVTANAFSHDRDACLSAGMNGFVSKPIASDRLIQAIEELTHRTPDASPEGDLSRIGTAALFDVVAPTLLLRDIGIDGVRETVVVMVEETQARLERMRRLADDGDIDGLTREAHSLKSAAASFGLSRLSELAGALEAAGRGGSDQNRATLIDALGHAFDESWRGLRLWMEALEPVG</sequence>
<evidence type="ECO:0000313" key="19">
    <source>
        <dbReference type="Proteomes" id="UP000019486"/>
    </source>
</evidence>
<keyword evidence="5" id="KW-0547">Nucleotide-binding</keyword>
<dbReference type="PRINTS" id="PR00344">
    <property type="entry name" value="BCTRLSENSOR"/>
</dbReference>
<dbReference type="Pfam" id="PF00989">
    <property type="entry name" value="PAS"/>
    <property type="match status" value="1"/>
</dbReference>
<dbReference type="SUPFAM" id="SSF47226">
    <property type="entry name" value="Histidine-containing phosphotransfer domain, HPT domain"/>
    <property type="match status" value="1"/>
</dbReference>
<dbReference type="Gene3D" id="3.40.50.2300">
    <property type="match status" value="1"/>
</dbReference>
<dbReference type="InterPro" id="IPR005467">
    <property type="entry name" value="His_kinase_dom"/>
</dbReference>
<evidence type="ECO:0000256" key="10">
    <source>
        <dbReference type="ARBA" id="ARBA00068150"/>
    </source>
</evidence>
<dbReference type="InterPro" id="IPR008207">
    <property type="entry name" value="Sig_transdc_His_kin_Hpt_dom"/>
</dbReference>
<reference evidence="18 19" key="1">
    <citation type="submission" date="2013-08" db="EMBL/GenBank/DDBJ databases">
        <title>The genome sequence of Skermanella stibiiresistens.</title>
        <authorList>
            <person name="Zhu W."/>
            <person name="Wang G."/>
        </authorList>
    </citation>
    <scope>NUCLEOTIDE SEQUENCE [LARGE SCALE GENOMIC DNA]</scope>
    <source>
        <strain evidence="18 19">SB22</strain>
    </source>
</reference>
<feature type="modified residue" description="4-aspartylphosphate" evidence="12">
    <location>
        <position position="1014"/>
    </location>
</feature>
<feature type="domain" description="Response regulatory" evidence="14">
    <location>
        <begin position="965"/>
        <end position="1082"/>
    </location>
</feature>
<dbReference type="Gene3D" id="1.20.120.160">
    <property type="entry name" value="HPT domain"/>
    <property type="match status" value="1"/>
</dbReference>
<dbReference type="InterPro" id="IPR001789">
    <property type="entry name" value="Sig_transdc_resp-reg_receiver"/>
</dbReference>
<dbReference type="Pfam" id="PF00072">
    <property type="entry name" value="Response_reg"/>
    <property type="match status" value="1"/>
</dbReference>
<evidence type="ECO:0000256" key="1">
    <source>
        <dbReference type="ARBA" id="ARBA00000085"/>
    </source>
</evidence>
<evidence type="ECO:0000256" key="4">
    <source>
        <dbReference type="ARBA" id="ARBA00022679"/>
    </source>
</evidence>
<dbReference type="PROSITE" id="PS50110">
    <property type="entry name" value="RESPONSE_REGULATORY"/>
    <property type="match status" value="2"/>
</dbReference>
<dbReference type="InterPro" id="IPR029016">
    <property type="entry name" value="GAF-like_dom_sf"/>
</dbReference>
<dbReference type="SMART" id="SM00448">
    <property type="entry name" value="REC"/>
    <property type="match status" value="1"/>
</dbReference>
<evidence type="ECO:0000259" key="15">
    <source>
        <dbReference type="PROSITE" id="PS50112"/>
    </source>
</evidence>
<dbReference type="NCBIfam" id="TIGR00229">
    <property type="entry name" value="sensory_box"/>
    <property type="match status" value="2"/>
</dbReference>
<evidence type="ECO:0000256" key="3">
    <source>
        <dbReference type="ARBA" id="ARBA00022553"/>
    </source>
</evidence>
<dbReference type="InterPro" id="IPR035965">
    <property type="entry name" value="PAS-like_dom_sf"/>
</dbReference>
<evidence type="ECO:0000259" key="14">
    <source>
        <dbReference type="PROSITE" id="PS50110"/>
    </source>
</evidence>
<dbReference type="Gene3D" id="3.30.450.40">
    <property type="match status" value="1"/>
</dbReference>
<dbReference type="SMART" id="SM00073">
    <property type="entry name" value="HPT"/>
    <property type="match status" value="1"/>
</dbReference>
<gene>
    <name evidence="18" type="ORF">N825_24235</name>
</gene>
<dbReference type="FunFam" id="3.30.565.10:FF:000010">
    <property type="entry name" value="Sensor histidine kinase RcsC"/>
    <property type="match status" value="1"/>
</dbReference>
<dbReference type="InterPro" id="IPR004358">
    <property type="entry name" value="Sig_transdc_His_kin-like_C"/>
</dbReference>
<dbReference type="InterPro" id="IPR003594">
    <property type="entry name" value="HATPase_dom"/>
</dbReference>
<evidence type="ECO:0000256" key="8">
    <source>
        <dbReference type="ARBA" id="ARBA00023012"/>
    </source>
</evidence>
<feature type="domain" description="PAC" evidence="16">
    <location>
        <begin position="388"/>
        <end position="442"/>
    </location>
</feature>
<feature type="modified residue" description="4-aspartylphosphate" evidence="12">
    <location>
        <position position="889"/>
    </location>
</feature>
<dbReference type="SUPFAM" id="SSF55781">
    <property type="entry name" value="GAF domain-like"/>
    <property type="match status" value="1"/>
</dbReference>
<feature type="domain" description="Histidine kinase" evidence="13">
    <location>
        <begin position="601"/>
        <end position="822"/>
    </location>
</feature>
<dbReference type="PROSITE" id="PS50113">
    <property type="entry name" value="PAC"/>
    <property type="match status" value="2"/>
</dbReference>
<dbReference type="InterPro" id="IPR000014">
    <property type="entry name" value="PAS"/>
</dbReference>
<dbReference type="Proteomes" id="UP000019486">
    <property type="component" value="Unassembled WGS sequence"/>
</dbReference>
<dbReference type="InterPro" id="IPR001610">
    <property type="entry name" value="PAC"/>
</dbReference>
<comment type="subunit">
    <text evidence="9">At low DSF concentrations, interacts with RpfF.</text>
</comment>
<dbReference type="PANTHER" id="PTHR45339:SF3">
    <property type="entry name" value="HISTIDINE KINASE"/>
    <property type="match status" value="1"/>
</dbReference>
<dbReference type="CDD" id="cd00088">
    <property type="entry name" value="HPT"/>
    <property type="match status" value="1"/>
</dbReference>
<dbReference type="SUPFAM" id="SSF55785">
    <property type="entry name" value="PYP-like sensor domain (PAS domain)"/>
    <property type="match status" value="3"/>
</dbReference>
<dbReference type="PROSITE" id="PS50112">
    <property type="entry name" value="PAS"/>
    <property type="match status" value="2"/>
</dbReference>
<dbReference type="SUPFAM" id="SSF52172">
    <property type="entry name" value="CheY-like"/>
    <property type="match status" value="2"/>
</dbReference>
<dbReference type="InterPro" id="IPR011006">
    <property type="entry name" value="CheY-like_superfamily"/>
</dbReference>
<dbReference type="GO" id="GO:0005886">
    <property type="term" value="C:plasma membrane"/>
    <property type="evidence" value="ECO:0007669"/>
    <property type="project" value="UniProtKB-SubCell"/>
</dbReference>